<dbReference type="RefSeq" id="WP_131003895.1">
    <property type="nucleotide sequence ID" value="NZ_JBHSZR010000001.1"/>
</dbReference>
<reference evidence="1 2" key="1">
    <citation type="submission" date="2019-02" db="EMBL/GenBank/DDBJ databases">
        <title>Hansschlegelia quercus sp. nov., a novel methylotrophic bacterium from buds of oak (Quercus robur L.).</title>
        <authorList>
            <person name="Agafonova N.V."/>
            <person name="Kaparullina E.N."/>
            <person name="Grouzdev D.S."/>
            <person name="Doronina N.V."/>
        </authorList>
    </citation>
    <scope>NUCLEOTIDE SEQUENCE [LARGE SCALE GENOMIC DNA]</scope>
    <source>
        <strain evidence="1 2">Dub</strain>
    </source>
</reference>
<evidence type="ECO:0000313" key="1">
    <source>
        <dbReference type="EMBL" id="TBN51732.1"/>
    </source>
</evidence>
<dbReference type="OrthoDB" id="7376545at2"/>
<accession>A0A4Q9GJH0</accession>
<proteinExistence type="predicted"/>
<gene>
    <name evidence="1" type="ORF">EYR15_12510</name>
</gene>
<dbReference type="Proteomes" id="UP000291613">
    <property type="component" value="Unassembled WGS sequence"/>
</dbReference>
<keyword evidence="2" id="KW-1185">Reference proteome</keyword>
<organism evidence="1 2">
    <name type="scientific">Hansschlegelia quercus</name>
    <dbReference type="NCBI Taxonomy" id="2528245"/>
    <lineage>
        <taxon>Bacteria</taxon>
        <taxon>Pseudomonadati</taxon>
        <taxon>Pseudomonadota</taxon>
        <taxon>Alphaproteobacteria</taxon>
        <taxon>Hyphomicrobiales</taxon>
        <taxon>Methylopilaceae</taxon>
        <taxon>Hansschlegelia</taxon>
    </lineage>
</organism>
<comment type="caution">
    <text evidence="1">The sequence shown here is derived from an EMBL/GenBank/DDBJ whole genome shotgun (WGS) entry which is preliminary data.</text>
</comment>
<name>A0A4Q9GJH0_9HYPH</name>
<sequence length="134" mass="14355">MIDRMADQTITAEALDAIDVSEDGAAIRVCFRGADGQDANLFLPGECAGQLAMSLPRAVRTALRLRHRDDSLRMVFPVGGWTIEASTDRDTMILTISTPDGFEASYALNRSGADDLAQSLSDAPANMPVAILKN</sequence>
<protein>
    <submittedName>
        <fullName evidence="1">Uncharacterized protein</fullName>
    </submittedName>
</protein>
<evidence type="ECO:0000313" key="2">
    <source>
        <dbReference type="Proteomes" id="UP000291613"/>
    </source>
</evidence>
<dbReference type="AlphaFoldDB" id="A0A4Q9GJH0"/>
<dbReference type="EMBL" id="SIUB01000006">
    <property type="protein sequence ID" value="TBN51732.1"/>
    <property type="molecule type" value="Genomic_DNA"/>
</dbReference>